<keyword evidence="3 6" id="KW-0812">Transmembrane</keyword>
<evidence type="ECO:0000313" key="8">
    <source>
        <dbReference type="Proteomes" id="UP001200741"/>
    </source>
</evidence>
<reference evidence="7 8" key="1">
    <citation type="submission" date="2021-12" db="EMBL/GenBank/DDBJ databases">
        <title>Genome seq of P8.</title>
        <authorList>
            <person name="Seo T."/>
        </authorList>
    </citation>
    <scope>NUCLEOTIDE SEQUENCE [LARGE SCALE GENOMIC DNA]</scope>
    <source>
        <strain evidence="7 8">P8</strain>
    </source>
</reference>
<keyword evidence="2" id="KW-1003">Cell membrane</keyword>
<evidence type="ECO:0000256" key="5">
    <source>
        <dbReference type="ARBA" id="ARBA00023136"/>
    </source>
</evidence>
<evidence type="ECO:0000256" key="4">
    <source>
        <dbReference type="ARBA" id="ARBA00022989"/>
    </source>
</evidence>
<keyword evidence="8" id="KW-1185">Reference proteome</keyword>
<dbReference type="InterPro" id="IPR050183">
    <property type="entry name" value="DsbB"/>
</dbReference>
<organism evidence="7 8">
    <name type="scientific">Pelomonas cellulosilytica</name>
    <dbReference type="NCBI Taxonomy" id="2906762"/>
    <lineage>
        <taxon>Bacteria</taxon>
        <taxon>Pseudomonadati</taxon>
        <taxon>Pseudomonadota</taxon>
        <taxon>Betaproteobacteria</taxon>
        <taxon>Burkholderiales</taxon>
        <taxon>Sphaerotilaceae</taxon>
        <taxon>Roseateles</taxon>
    </lineage>
</organism>
<dbReference type="Gene3D" id="1.20.1550.10">
    <property type="entry name" value="DsbB-like"/>
    <property type="match status" value="1"/>
</dbReference>
<feature type="transmembrane region" description="Helical" evidence="6">
    <location>
        <begin position="72"/>
        <end position="90"/>
    </location>
</feature>
<evidence type="ECO:0000313" key="7">
    <source>
        <dbReference type="EMBL" id="MCE4555331.1"/>
    </source>
</evidence>
<dbReference type="EMBL" id="JAJTWU010000004">
    <property type="protein sequence ID" value="MCE4555331.1"/>
    <property type="molecule type" value="Genomic_DNA"/>
</dbReference>
<feature type="transmembrane region" description="Helical" evidence="6">
    <location>
        <begin position="44"/>
        <end position="63"/>
    </location>
</feature>
<dbReference type="InterPro" id="IPR003752">
    <property type="entry name" value="DiS_bond_form_DsbB/BdbC"/>
</dbReference>
<proteinExistence type="predicted"/>
<dbReference type="RefSeq" id="WP_233372343.1">
    <property type="nucleotide sequence ID" value="NZ_JAJTWU010000004.1"/>
</dbReference>
<comment type="caution">
    <text evidence="7">The sequence shown here is derived from an EMBL/GenBank/DDBJ whole genome shotgun (WGS) entry which is preliminary data.</text>
</comment>
<evidence type="ECO:0000256" key="3">
    <source>
        <dbReference type="ARBA" id="ARBA00022692"/>
    </source>
</evidence>
<accession>A0ABS8XX18</accession>
<dbReference type="PANTHER" id="PTHR36570:SF3">
    <property type="entry name" value="DISULFIDE BOND FORMATION PROTEIN B"/>
    <property type="match status" value="1"/>
</dbReference>
<evidence type="ECO:0000256" key="6">
    <source>
        <dbReference type="SAM" id="Phobius"/>
    </source>
</evidence>
<dbReference type="Pfam" id="PF02600">
    <property type="entry name" value="DsbB"/>
    <property type="match status" value="1"/>
</dbReference>
<keyword evidence="5 6" id="KW-0472">Membrane</keyword>
<dbReference type="SUPFAM" id="SSF158442">
    <property type="entry name" value="DsbB-like"/>
    <property type="match status" value="1"/>
</dbReference>
<sequence length="164" mass="17196">MFFVPPSKLPGRALAGMAIACFAAVGAALVAQHQFGVKPCPWCVLQRAVFLLIGALTLVGWVVQRQRSLRQGVVVLVLVLCAAGLTAAVFQHEVAAQTASCAMGLADKIVTALGLEDLWPSVFMITANCSEAAAYTLLGLPYEVWSGLLFAALGALGLVVLTKR</sequence>
<feature type="transmembrane region" description="Helical" evidence="6">
    <location>
        <begin position="12"/>
        <end position="32"/>
    </location>
</feature>
<evidence type="ECO:0000256" key="1">
    <source>
        <dbReference type="ARBA" id="ARBA00004651"/>
    </source>
</evidence>
<dbReference type="PANTHER" id="PTHR36570">
    <property type="entry name" value="DISULFIDE BOND FORMATION PROTEIN B"/>
    <property type="match status" value="1"/>
</dbReference>
<evidence type="ECO:0000256" key="2">
    <source>
        <dbReference type="ARBA" id="ARBA00022475"/>
    </source>
</evidence>
<keyword evidence="4 6" id="KW-1133">Transmembrane helix</keyword>
<feature type="transmembrane region" description="Helical" evidence="6">
    <location>
        <begin position="144"/>
        <end position="162"/>
    </location>
</feature>
<dbReference type="InterPro" id="IPR023380">
    <property type="entry name" value="DsbB-like_sf"/>
</dbReference>
<dbReference type="Proteomes" id="UP001200741">
    <property type="component" value="Unassembled WGS sequence"/>
</dbReference>
<name>A0ABS8XX18_9BURK</name>
<gene>
    <name evidence="7" type="ORF">LXT13_13000</name>
</gene>
<comment type="subcellular location">
    <subcellularLocation>
        <location evidence="1">Cell membrane</location>
        <topology evidence="1">Multi-pass membrane protein</topology>
    </subcellularLocation>
</comment>
<protein>
    <submittedName>
        <fullName evidence="7">Disulfide bond formation protein B</fullName>
    </submittedName>
</protein>